<sequence length="93" mass="10620">MWDYRASLAFFARVSAGGPSVSALGQRRSDARRTAWRREAKPMRNRDLDLSCLAWKPPPTKDPPQAPLRPRTPPRPSTGGSERFGNELRIYRR</sequence>
<keyword evidence="3" id="KW-1185">Reference proteome</keyword>
<evidence type="ECO:0000313" key="3">
    <source>
        <dbReference type="Proteomes" id="UP000186817"/>
    </source>
</evidence>
<gene>
    <name evidence="2" type="ORF">AK812_SmicGene24343</name>
</gene>
<feature type="region of interest" description="Disordered" evidence="1">
    <location>
        <begin position="19"/>
        <end position="93"/>
    </location>
</feature>
<accession>A0A1Q9DEU4</accession>
<name>A0A1Q9DEU4_SYMMI</name>
<evidence type="ECO:0000256" key="1">
    <source>
        <dbReference type="SAM" id="MobiDB-lite"/>
    </source>
</evidence>
<feature type="compositionally biased region" description="Basic and acidic residues" evidence="1">
    <location>
        <begin position="84"/>
        <end position="93"/>
    </location>
</feature>
<organism evidence="2 3">
    <name type="scientific">Symbiodinium microadriaticum</name>
    <name type="common">Dinoflagellate</name>
    <name type="synonym">Zooxanthella microadriatica</name>
    <dbReference type="NCBI Taxonomy" id="2951"/>
    <lineage>
        <taxon>Eukaryota</taxon>
        <taxon>Sar</taxon>
        <taxon>Alveolata</taxon>
        <taxon>Dinophyceae</taxon>
        <taxon>Suessiales</taxon>
        <taxon>Symbiodiniaceae</taxon>
        <taxon>Symbiodinium</taxon>
    </lineage>
</organism>
<proteinExistence type="predicted"/>
<feature type="compositionally biased region" description="Basic and acidic residues" evidence="1">
    <location>
        <begin position="27"/>
        <end position="49"/>
    </location>
</feature>
<reference evidence="2 3" key="1">
    <citation type="submission" date="2016-02" db="EMBL/GenBank/DDBJ databases">
        <title>Genome analysis of coral dinoflagellate symbionts highlights evolutionary adaptations to a symbiotic lifestyle.</title>
        <authorList>
            <person name="Aranda M."/>
            <person name="Li Y."/>
            <person name="Liew Y.J."/>
            <person name="Baumgarten S."/>
            <person name="Simakov O."/>
            <person name="Wilson M."/>
            <person name="Piel J."/>
            <person name="Ashoor H."/>
            <person name="Bougouffa S."/>
            <person name="Bajic V.B."/>
            <person name="Ryu T."/>
            <person name="Ravasi T."/>
            <person name="Bayer T."/>
            <person name="Micklem G."/>
            <person name="Kim H."/>
            <person name="Bhak J."/>
            <person name="Lajeunesse T.C."/>
            <person name="Voolstra C.R."/>
        </authorList>
    </citation>
    <scope>NUCLEOTIDE SEQUENCE [LARGE SCALE GENOMIC DNA]</scope>
    <source>
        <strain evidence="2 3">CCMP2467</strain>
    </source>
</reference>
<feature type="compositionally biased region" description="Pro residues" evidence="1">
    <location>
        <begin position="56"/>
        <end position="76"/>
    </location>
</feature>
<protein>
    <submittedName>
        <fullName evidence="2">Uncharacterized protein</fullName>
    </submittedName>
</protein>
<dbReference type="Proteomes" id="UP000186817">
    <property type="component" value="Unassembled WGS sequence"/>
</dbReference>
<dbReference type="AlphaFoldDB" id="A0A1Q9DEU4"/>
<comment type="caution">
    <text evidence="2">The sequence shown here is derived from an EMBL/GenBank/DDBJ whole genome shotgun (WGS) entry which is preliminary data.</text>
</comment>
<dbReference type="EMBL" id="LSRX01000571">
    <property type="protein sequence ID" value="OLP93733.1"/>
    <property type="molecule type" value="Genomic_DNA"/>
</dbReference>
<evidence type="ECO:0000313" key="2">
    <source>
        <dbReference type="EMBL" id="OLP93733.1"/>
    </source>
</evidence>